<dbReference type="PROSITE" id="PS50237">
    <property type="entry name" value="HECT"/>
    <property type="match status" value="1"/>
</dbReference>
<evidence type="ECO:0000256" key="2">
    <source>
        <dbReference type="ARBA" id="ARBA00022786"/>
    </source>
</evidence>
<keyword evidence="2 3" id="KW-0833">Ubl conjugation pathway</keyword>
<comment type="caution">
    <text evidence="3">Lacks conserved residue(s) required for the propagation of feature annotation.</text>
</comment>
<dbReference type="EMBL" id="JAMKFB020000022">
    <property type="protein sequence ID" value="KAL0161033.1"/>
    <property type="molecule type" value="Genomic_DNA"/>
</dbReference>
<evidence type="ECO:0000259" key="4">
    <source>
        <dbReference type="PROSITE" id="PS50237"/>
    </source>
</evidence>
<dbReference type="Proteomes" id="UP001529510">
    <property type="component" value="Unassembled WGS sequence"/>
</dbReference>
<feature type="domain" description="HECT" evidence="4">
    <location>
        <begin position="44"/>
        <end position="63"/>
    </location>
</feature>
<organism evidence="5 6">
    <name type="scientific">Cirrhinus mrigala</name>
    <name type="common">Mrigala</name>
    <dbReference type="NCBI Taxonomy" id="683832"/>
    <lineage>
        <taxon>Eukaryota</taxon>
        <taxon>Metazoa</taxon>
        <taxon>Chordata</taxon>
        <taxon>Craniata</taxon>
        <taxon>Vertebrata</taxon>
        <taxon>Euteleostomi</taxon>
        <taxon>Actinopterygii</taxon>
        <taxon>Neopterygii</taxon>
        <taxon>Teleostei</taxon>
        <taxon>Ostariophysi</taxon>
        <taxon>Cypriniformes</taxon>
        <taxon>Cyprinidae</taxon>
        <taxon>Labeoninae</taxon>
        <taxon>Labeonini</taxon>
        <taxon>Cirrhinus</taxon>
    </lineage>
</organism>
<accession>A0ABD0NG88</accession>
<keyword evidence="6" id="KW-1185">Reference proteome</keyword>
<feature type="non-terminal residue" evidence="5">
    <location>
        <position position="1"/>
    </location>
</feature>
<gene>
    <name evidence="5" type="ORF">M9458_044758</name>
</gene>
<dbReference type="GO" id="GO:0016740">
    <property type="term" value="F:transferase activity"/>
    <property type="evidence" value="ECO:0007669"/>
    <property type="project" value="UniProtKB-KW"/>
</dbReference>
<dbReference type="AlphaFoldDB" id="A0ABD0NG88"/>
<feature type="non-terminal residue" evidence="5">
    <location>
        <position position="63"/>
    </location>
</feature>
<sequence>EEADLADIPDYSRMTTLTLKVVPLLLQDGPKFFTSYFAWHRTPRIEFVGESAEDHGGPQREFF</sequence>
<comment type="caution">
    <text evidence="5">The sequence shown here is derived from an EMBL/GenBank/DDBJ whole genome shotgun (WGS) entry which is preliminary data.</text>
</comment>
<keyword evidence="1" id="KW-0808">Transferase</keyword>
<dbReference type="SUPFAM" id="SSF56204">
    <property type="entry name" value="Hect, E3 ligase catalytic domain"/>
    <property type="match status" value="1"/>
</dbReference>
<dbReference type="InterPro" id="IPR000569">
    <property type="entry name" value="HECT_dom"/>
</dbReference>
<protein>
    <recommendedName>
        <fullName evidence="4">HECT domain-containing protein</fullName>
    </recommendedName>
</protein>
<name>A0ABD0NG88_CIRMR</name>
<reference evidence="5 6" key="1">
    <citation type="submission" date="2024-05" db="EMBL/GenBank/DDBJ databases">
        <title>Genome sequencing and assembly of Indian major carp, Cirrhinus mrigala (Hamilton, 1822).</title>
        <authorList>
            <person name="Mohindra V."/>
            <person name="Chowdhury L.M."/>
            <person name="Lal K."/>
            <person name="Jena J.K."/>
        </authorList>
    </citation>
    <scope>NUCLEOTIDE SEQUENCE [LARGE SCALE GENOMIC DNA]</scope>
    <source>
        <strain evidence="5">CM1030</strain>
        <tissue evidence="5">Blood</tissue>
    </source>
</reference>
<evidence type="ECO:0000313" key="5">
    <source>
        <dbReference type="EMBL" id="KAL0161033.1"/>
    </source>
</evidence>
<dbReference type="Gene3D" id="3.90.1750.10">
    <property type="entry name" value="Hect, E3 ligase catalytic domains"/>
    <property type="match status" value="1"/>
</dbReference>
<evidence type="ECO:0000256" key="1">
    <source>
        <dbReference type="ARBA" id="ARBA00022679"/>
    </source>
</evidence>
<evidence type="ECO:0000313" key="6">
    <source>
        <dbReference type="Proteomes" id="UP001529510"/>
    </source>
</evidence>
<evidence type="ECO:0000256" key="3">
    <source>
        <dbReference type="PROSITE-ProRule" id="PRU00104"/>
    </source>
</evidence>
<proteinExistence type="predicted"/>
<dbReference type="InterPro" id="IPR035983">
    <property type="entry name" value="Hect_E3_ubiquitin_ligase"/>
</dbReference>